<dbReference type="OMA" id="DINWMTQ"/>
<evidence type="ECO:0000256" key="4">
    <source>
        <dbReference type="ARBA" id="ARBA00023163"/>
    </source>
</evidence>
<dbReference type="InterPro" id="IPR051089">
    <property type="entry name" value="prtT"/>
</dbReference>
<keyword evidence="3" id="KW-0238">DNA-binding</keyword>
<feature type="non-terminal residue" evidence="8">
    <location>
        <position position="448"/>
    </location>
</feature>
<keyword evidence="4" id="KW-0804">Transcription</keyword>
<keyword evidence="7" id="KW-1133">Transmembrane helix</keyword>
<protein>
    <recommendedName>
        <fullName evidence="10">Transcription factor domain-containing protein</fullName>
    </recommendedName>
</protein>
<accession>A0A3E2HA09</accession>
<evidence type="ECO:0000313" key="8">
    <source>
        <dbReference type="EMBL" id="RFU30228.1"/>
    </source>
</evidence>
<reference evidence="8 9" key="1">
    <citation type="submission" date="2018-05" db="EMBL/GenBank/DDBJ databases">
        <title>Draft genome sequence of Scytalidium lignicola DSM 105466, a ubiquitous saprotrophic fungus.</title>
        <authorList>
            <person name="Buettner E."/>
            <person name="Gebauer A.M."/>
            <person name="Hofrichter M."/>
            <person name="Liers C."/>
            <person name="Kellner H."/>
        </authorList>
    </citation>
    <scope>NUCLEOTIDE SEQUENCE [LARGE SCALE GENOMIC DNA]</scope>
    <source>
        <strain evidence="8 9">DSM 105466</strain>
    </source>
</reference>
<feature type="non-terminal residue" evidence="8">
    <location>
        <position position="1"/>
    </location>
</feature>
<keyword evidence="7" id="KW-0812">Transmembrane</keyword>
<evidence type="ECO:0008006" key="10">
    <source>
        <dbReference type="Google" id="ProtNLM"/>
    </source>
</evidence>
<dbReference type="OrthoDB" id="1600564at2759"/>
<keyword evidence="9" id="KW-1185">Reference proteome</keyword>
<name>A0A3E2HA09_SCYLI</name>
<evidence type="ECO:0000256" key="1">
    <source>
        <dbReference type="ARBA" id="ARBA00004123"/>
    </source>
</evidence>
<gene>
    <name evidence="8" type="ORF">B7463_g6109</name>
</gene>
<evidence type="ECO:0000256" key="7">
    <source>
        <dbReference type="SAM" id="Phobius"/>
    </source>
</evidence>
<dbReference type="GO" id="GO:0005634">
    <property type="term" value="C:nucleus"/>
    <property type="evidence" value="ECO:0007669"/>
    <property type="project" value="UniProtKB-SubCell"/>
</dbReference>
<dbReference type="EMBL" id="NCSJ02000105">
    <property type="protein sequence ID" value="RFU30228.1"/>
    <property type="molecule type" value="Genomic_DNA"/>
</dbReference>
<comment type="caution">
    <text evidence="8">The sequence shown here is derived from an EMBL/GenBank/DDBJ whole genome shotgun (WGS) entry which is preliminary data.</text>
</comment>
<dbReference type="Proteomes" id="UP000258309">
    <property type="component" value="Unassembled WGS sequence"/>
</dbReference>
<keyword evidence="2" id="KW-0805">Transcription regulation</keyword>
<feature type="transmembrane region" description="Helical" evidence="7">
    <location>
        <begin position="314"/>
        <end position="335"/>
    </location>
</feature>
<dbReference type="GO" id="GO:0000976">
    <property type="term" value="F:transcription cis-regulatory region binding"/>
    <property type="evidence" value="ECO:0007669"/>
    <property type="project" value="TreeGrafter"/>
</dbReference>
<evidence type="ECO:0000256" key="6">
    <source>
        <dbReference type="SAM" id="MobiDB-lite"/>
    </source>
</evidence>
<sequence>MKKECRSAESVRRRNPRKRVVTKTAQLEEKLDGLVSLIRAGALNGASPQNTVSADNNAFYGTIQTNANTPTHGQSEGHSSLSSSDDYIRHTPINNDYTDSLYEPSLIQAEGYLTNFRTCKSKFFPFIHIPSITSAQQLRKERPFLWLCIMANYHTQAKPFLALFTQLAMSLVFDLGINKPVPKDWQATPCGNSRLTTPRTMEERRAVIGCFLITSTVALLLQKIDALRWTPHMDECLQILDERKECPNDDILVQQVRLQLIVEKMDLIPFHDEESAYLYHESLLSQLQDVKKFLNAGFESIKSWFDIFLKITPAAYIAFPFSLFSQLIFCLMTLYRLKSFDDLVWDRNDVWKTEDALLTLDHVIENMEQVAVLAGLDNTDCPEGDVFSRHAKLLGGLRSGWEAKLRPDDLALSAIPSSQNSDDIGLLDPLGMEFFDNFWLMDLSLPSS</sequence>
<evidence type="ECO:0000313" key="9">
    <source>
        <dbReference type="Proteomes" id="UP000258309"/>
    </source>
</evidence>
<evidence type="ECO:0000256" key="2">
    <source>
        <dbReference type="ARBA" id="ARBA00023015"/>
    </source>
</evidence>
<feature type="compositionally biased region" description="Polar residues" evidence="6">
    <location>
        <begin position="63"/>
        <end position="78"/>
    </location>
</feature>
<dbReference type="PANTHER" id="PTHR31845">
    <property type="entry name" value="FINGER DOMAIN PROTEIN, PUTATIVE-RELATED"/>
    <property type="match status" value="1"/>
</dbReference>
<comment type="subcellular location">
    <subcellularLocation>
        <location evidence="1">Nucleus</location>
    </subcellularLocation>
</comment>
<keyword evidence="5" id="KW-0539">Nucleus</keyword>
<dbReference type="AlphaFoldDB" id="A0A3E2HA09"/>
<dbReference type="STRING" id="5539.A0A3E2HA09"/>
<evidence type="ECO:0000256" key="5">
    <source>
        <dbReference type="ARBA" id="ARBA00023242"/>
    </source>
</evidence>
<feature type="region of interest" description="Disordered" evidence="6">
    <location>
        <begin position="63"/>
        <end position="85"/>
    </location>
</feature>
<keyword evidence="7" id="KW-0472">Membrane</keyword>
<dbReference type="GO" id="GO:0000981">
    <property type="term" value="F:DNA-binding transcription factor activity, RNA polymerase II-specific"/>
    <property type="evidence" value="ECO:0007669"/>
    <property type="project" value="TreeGrafter"/>
</dbReference>
<organism evidence="8 9">
    <name type="scientific">Scytalidium lignicola</name>
    <name type="common">Hyphomycete</name>
    <dbReference type="NCBI Taxonomy" id="5539"/>
    <lineage>
        <taxon>Eukaryota</taxon>
        <taxon>Fungi</taxon>
        <taxon>Dikarya</taxon>
        <taxon>Ascomycota</taxon>
        <taxon>Pezizomycotina</taxon>
        <taxon>Leotiomycetes</taxon>
        <taxon>Leotiomycetes incertae sedis</taxon>
        <taxon>Scytalidium</taxon>
    </lineage>
</organism>
<evidence type="ECO:0000256" key="3">
    <source>
        <dbReference type="ARBA" id="ARBA00023125"/>
    </source>
</evidence>
<dbReference type="PANTHER" id="PTHR31845:SF32">
    <property type="entry name" value="MISCELLANEOUS ZN(II)2CYS6 TRANSCRIPTION FACTOR (EUROFUNG)-RELATED"/>
    <property type="match status" value="1"/>
</dbReference>
<proteinExistence type="predicted"/>